<evidence type="ECO:0000256" key="4">
    <source>
        <dbReference type="ARBA" id="ARBA00022679"/>
    </source>
</evidence>
<dbReference type="CDD" id="cd07984">
    <property type="entry name" value="LPLAT_LABLAT-like"/>
    <property type="match status" value="1"/>
</dbReference>
<dbReference type="RefSeq" id="WP_090714659.1">
    <property type="nucleotide sequence ID" value="NZ_CDSC02000055.1"/>
</dbReference>
<dbReference type="GO" id="GO:0016746">
    <property type="term" value="F:acyltransferase activity"/>
    <property type="evidence" value="ECO:0007669"/>
    <property type="project" value="UniProtKB-KW"/>
</dbReference>
<dbReference type="PANTHER" id="PTHR30606">
    <property type="entry name" value="LIPID A BIOSYNTHESIS LAUROYL ACYLTRANSFERASE"/>
    <property type="match status" value="1"/>
</dbReference>
<dbReference type="GO" id="GO:0009247">
    <property type="term" value="P:glycolipid biosynthetic process"/>
    <property type="evidence" value="ECO:0007669"/>
    <property type="project" value="UniProtKB-ARBA"/>
</dbReference>
<dbReference type="EMBL" id="CDSC02000055">
    <property type="protein sequence ID" value="SEH62466.1"/>
    <property type="molecule type" value="Genomic_DNA"/>
</dbReference>
<dbReference type="GO" id="GO:0005886">
    <property type="term" value="C:plasma membrane"/>
    <property type="evidence" value="ECO:0007669"/>
    <property type="project" value="UniProtKB-SubCell"/>
</dbReference>
<reference evidence="8" key="1">
    <citation type="submission" date="2016-06" db="EMBL/GenBank/DDBJ databases">
        <authorList>
            <person name="Petersen J."/>
            <person name="Sayavedra L."/>
        </authorList>
    </citation>
    <scope>NUCLEOTIDE SEQUENCE [LARGE SCALE GENOMIC DNA]</scope>
    <source>
        <strain evidence="8">BazSymA</strain>
    </source>
</reference>
<comment type="subcellular location">
    <subcellularLocation>
        <location evidence="1">Cell inner membrane</location>
    </subcellularLocation>
</comment>
<evidence type="ECO:0000256" key="3">
    <source>
        <dbReference type="ARBA" id="ARBA00022519"/>
    </source>
</evidence>
<dbReference type="Pfam" id="PF03279">
    <property type="entry name" value="Lip_A_acyltrans"/>
    <property type="match status" value="1"/>
</dbReference>
<proteinExistence type="predicted"/>
<keyword evidence="6 7" id="KW-0012">Acyltransferase</keyword>
<evidence type="ECO:0000313" key="7">
    <source>
        <dbReference type="EMBL" id="SEH62466.1"/>
    </source>
</evidence>
<name>A0A1H6JKC1_9GAMM</name>
<dbReference type="OrthoDB" id="9803456at2"/>
<dbReference type="AlphaFoldDB" id="A0A1H6JKC1"/>
<evidence type="ECO:0000256" key="1">
    <source>
        <dbReference type="ARBA" id="ARBA00004533"/>
    </source>
</evidence>
<evidence type="ECO:0000256" key="5">
    <source>
        <dbReference type="ARBA" id="ARBA00023136"/>
    </source>
</evidence>
<protein>
    <submittedName>
        <fullName evidence="7">Lipid A biosynthesis lauroyl acyltransferase</fullName>
    </submittedName>
</protein>
<keyword evidence="2" id="KW-1003">Cell membrane</keyword>
<dbReference type="PIRSF" id="PIRSF026649">
    <property type="entry name" value="MsbB"/>
    <property type="match status" value="1"/>
</dbReference>
<sequence>MVKFFLKLFSMMPLKLNHLIGTLIGRLLYLTNSQSKHVVRKNIEICFPNLSKAQQQDLVKESLIESGKGLSESGFVWFNSFEYNAKHIVKTKGAQHLKGNENTILLVPHFGCWEIAARVVSLHRPTTFMYKELNNKKQNALLLSLRQQQDLHMVAANKKGVLKLQRALKDKQLIAILPDQYPDEKGSVVSSFFKQDTRTMTLLVKLARNNNAKVLMTWADRLDNGKGYELNVKPVNILSSTGMVDDDVALMNQAIEQLVKTKPEQYLWNYKRFKGIIRY</sequence>
<keyword evidence="4 7" id="KW-0808">Transferase</keyword>
<dbReference type="PANTHER" id="PTHR30606:SF10">
    <property type="entry name" value="PHOSPHATIDYLINOSITOL MANNOSIDE ACYLTRANSFERASE"/>
    <property type="match status" value="1"/>
</dbReference>
<keyword evidence="5" id="KW-0472">Membrane</keyword>
<dbReference type="InterPro" id="IPR004960">
    <property type="entry name" value="LipA_acyltrans"/>
</dbReference>
<keyword evidence="3" id="KW-0997">Cell inner membrane</keyword>
<accession>A0A1H6JKC1</accession>
<evidence type="ECO:0000256" key="2">
    <source>
        <dbReference type="ARBA" id="ARBA00022475"/>
    </source>
</evidence>
<organism evidence="7 8">
    <name type="scientific">Bathymodiolus azoricus thioautotrophic gill symbiont</name>
    <dbReference type="NCBI Taxonomy" id="235205"/>
    <lineage>
        <taxon>Bacteria</taxon>
        <taxon>Pseudomonadati</taxon>
        <taxon>Pseudomonadota</taxon>
        <taxon>Gammaproteobacteria</taxon>
        <taxon>sulfur-oxidizing symbionts</taxon>
    </lineage>
</organism>
<evidence type="ECO:0000313" key="8">
    <source>
        <dbReference type="Proteomes" id="UP000198988"/>
    </source>
</evidence>
<dbReference type="Proteomes" id="UP000198988">
    <property type="component" value="Unassembled WGS sequence"/>
</dbReference>
<evidence type="ECO:0000256" key="6">
    <source>
        <dbReference type="ARBA" id="ARBA00023315"/>
    </source>
</evidence>
<gene>
    <name evidence="7" type="ORF">BAZSYMA_ACONTIG00507_6</name>
</gene>